<dbReference type="InterPro" id="IPR042100">
    <property type="entry name" value="Bug_dom1"/>
</dbReference>
<organism evidence="3 4">
    <name type="scientific">Blastococcus brunescens</name>
    <dbReference type="NCBI Taxonomy" id="1564165"/>
    <lineage>
        <taxon>Bacteria</taxon>
        <taxon>Bacillati</taxon>
        <taxon>Actinomycetota</taxon>
        <taxon>Actinomycetes</taxon>
        <taxon>Geodermatophilales</taxon>
        <taxon>Geodermatophilaceae</taxon>
        <taxon>Blastococcus</taxon>
    </lineage>
</organism>
<dbReference type="PANTHER" id="PTHR42928">
    <property type="entry name" value="TRICARBOXYLATE-BINDING PROTEIN"/>
    <property type="match status" value="1"/>
</dbReference>
<feature type="compositionally biased region" description="Basic and acidic residues" evidence="2">
    <location>
        <begin position="296"/>
        <end position="307"/>
    </location>
</feature>
<sequence>MGECLGADIVVKNSPGAGGLLATNALAVADAEEPQLLITNTVGFAAAQIADAEGVQFDLAEMSWVGRVADATPAVTVGADSEISGFADIVDASEPVRFVATGPGGDDYIVPTVLSAAYGFPVNVITGFPGSGEARNALVAGDADAQSLSLTSQVSSVQSGEVRAILVMEEEPNELLPDAPPISEFPAPDEEAQEVVDSLVTLGASGRAIAAPPGLPEERLAELREGLDCALSNEALWRISGPIARSTRWGRRVRRGGGGPVGRLSRVRGGDQGVVLGRMPTRRPWRRSGRHPCPQDTDRQSDMRMRAPLHDRLISDGGFYS</sequence>
<dbReference type="SUPFAM" id="SSF53850">
    <property type="entry name" value="Periplasmic binding protein-like II"/>
    <property type="match status" value="1"/>
</dbReference>
<accession>A0ABZ1B8T5</accession>
<evidence type="ECO:0000313" key="4">
    <source>
        <dbReference type="Proteomes" id="UP001324287"/>
    </source>
</evidence>
<reference evidence="3 4" key="1">
    <citation type="submission" date="2023-12" db="EMBL/GenBank/DDBJ databases">
        <title>Blastococcus brunescens sp. nov., an actonobacterium isolated from sandstone collected in sahara desert.</title>
        <authorList>
            <person name="Gtari M."/>
            <person name="Ghodhbane F."/>
        </authorList>
    </citation>
    <scope>NUCLEOTIDE SEQUENCE [LARGE SCALE GENOMIC DNA]</scope>
    <source>
        <strain evidence="3 4">BMG 8361</strain>
    </source>
</reference>
<evidence type="ECO:0000313" key="3">
    <source>
        <dbReference type="EMBL" id="WRL67205.1"/>
    </source>
</evidence>
<dbReference type="Gene3D" id="3.40.190.150">
    <property type="entry name" value="Bordetella uptake gene, domain 1"/>
    <property type="match status" value="1"/>
</dbReference>
<dbReference type="Proteomes" id="UP001324287">
    <property type="component" value="Chromosome"/>
</dbReference>
<comment type="similarity">
    <text evidence="1">Belongs to the UPF0065 (bug) family.</text>
</comment>
<evidence type="ECO:0000256" key="1">
    <source>
        <dbReference type="ARBA" id="ARBA00006987"/>
    </source>
</evidence>
<gene>
    <name evidence="3" type="ORF">U6N30_28315</name>
</gene>
<feature type="region of interest" description="Disordered" evidence="2">
    <location>
        <begin position="282"/>
        <end position="307"/>
    </location>
</feature>
<dbReference type="InterPro" id="IPR005064">
    <property type="entry name" value="BUG"/>
</dbReference>
<name>A0ABZ1B8T5_9ACTN</name>
<protein>
    <submittedName>
        <fullName evidence="3">Tripartite tricarboxylate transporter substrate-binding protein</fullName>
    </submittedName>
</protein>
<dbReference type="PANTHER" id="PTHR42928:SF5">
    <property type="entry name" value="BLR1237 PROTEIN"/>
    <property type="match status" value="1"/>
</dbReference>
<dbReference type="Pfam" id="PF03401">
    <property type="entry name" value="TctC"/>
    <property type="match status" value="1"/>
</dbReference>
<dbReference type="RefSeq" id="WP_324278512.1">
    <property type="nucleotide sequence ID" value="NZ_CP141261.1"/>
</dbReference>
<dbReference type="EMBL" id="CP141261">
    <property type="protein sequence ID" value="WRL67205.1"/>
    <property type="molecule type" value="Genomic_DNA"/>
</dbReference>
<dbReference type="Gene3D" id="3.40.190.10">
    <property type="entry name" value="Periplasmic binding protein-like II"/>
    <property type="match status" value="1"/>
</dbReference>
<evidence type="ECO:0000256" key="2">
    <source>
        <dbReference type="SAM" id="MobiDB-lite"/>
    </source>
</evidence>
<proteinExistence type="inferred from homology"/>
<keyword evidence="4" id="KW-1185">Reference proteome</keyword>